<evidence type="ECO:0000256" key="16">
    <source>
        <dbReference type="ARBA" id="ARBA00023242"/>
    </source>
</evidence>
<dbReference type="Pfam" id="PF02775">
    <property type="entry name" value="TPP_enzyme_C"/>
    <property type="match status" value="1"/>
</dbReference>
<protein>
    <recommendedName>
        <fullName evidence="20 21">Multifunctional fusion protein</fullName>
    </recommendedName>
    <domain>
        <recommendedName>
            <fullName evidence="20">Cytosine-specific methyltransferase</fullName>
            <ecNumber evidence="20">2.1.1.37</ecNumber>
        </recommendedName>
    </domain>
    <domain>
        <recommendedName>
            <fullName evidence="21">Acetolactate synthase</fullName>
            <ecNumber evidence="21">2.2.1.6</ecNumber>
        </recommendedName>
    </domain>
</protein>
<dbReference type="InterPro" id="IPR012000">
    <property type="entry name" value="Thiamin_PyroP_enz_cen_dom"/>
</dbReference>
<feature type="active site" evidence="18">
    <location>
        <position position="1528"/>
    </location>
</feature>
<dbReference type="InterPro" id="IPR001025">
    <property type="entry name" value="BAH_dom"/>
</dbReference>
<dbReference type="GO" id="GO:0005634">
    <property type="term" value="C:nucleus"/>
    <property type="evidence" value="ECO:0007669"/>
    <property type="project" value="UniProtKB-SubCell"/>
</dbReference>
<evidence type="ECO:0000256" key="7">
    <source>
        <dbReference type="ARBA" id="ARBA00022605"/>
    </source>
</evidence>
<dbReference type="GO" id="GO:0003682">
    <property type="term" value="F:chromatin binding"/>
    <property type="evidence" value="ECO:0007669"/>
    <property type="project" value="InterPro"/>
</dbReference>
<dbReference type="SMART" id="SM00185">
    <property type="entry name" value="ARM"/>
    <property type="match status" value="7"/>
</dbReference>
<evidence type="ECO:0000256" key="12">
    <source>
        <dbReference type="ARBA" id="ARBA00022842"/>
    </source>
</evidence>
<evidence type="ECO:0000313" key="25">
    <source>
        <dbReference type="EMBL" id="OBZ65761.1"/>
    </source>
</evidence>
<feature type="domain" description="Ig-like" evidence="23">
    <location>
        <begin position="2465"/>
        <end position="2534"/>
    </location>
</feature>
<dbReference type="Pfam" id="PF00514">
    <property type="entry name" value="Arm"/>
    <property type="match status" value="1"/>
</dbReference>
<comment type="caution">
    <text evidence="25">The sequence shown here is derived from an EMBL/GenBank/DDBJ whole genome shotgun (WGS) entry which is preliminary data.</text>
</comment>
<dbReference type="InterPro" id="IPR011766">
    <property type="entry name" value="TPP_enzyme_TPP-bd"/>
</dbReference>
<dbReference type="SUPFAM" id="SSF52518">
    <property type="entry name" value="Thiamin diphosphate-binding fold (THDP-binding)"/>
    <property type="match status" value="2"/>
</dbReference>
<dbReference type="STRING" id="5627.A0A1C7LLW6"/>
<dbReference type="InterPro" id="IPR029061">
    <property type="entry name" value="THDP-binding"/>
</dbReference>
<dbReference type="PANTHER" id="PTHR18968:SF13">
    <property type="entry name" value="ACETOLACTATE SYNTHASE CATALYTIC SUBUNIT, MITOCHONDRIAL"/>
    <property type="match status" value="1"/>
</dbReference>
<feature type="domain" description="BAH" evidence="24">
    <location>
        <begin position="1095"/>
        <end position="1244"/>
    </location>
</feature>
<dbReference type="Pfam" id="PF01426">
    <property type="entry name" value="BAH"/>
    <property type="match status" value="1"/>
</dbReference>
<comment type="catalytic activity">
    <reaction evidence="20">
        <text>a 2'-deoxycytidine in DNA + S-adenosyl-L-methionine = a 5-methyl-2'-deoxycytidine in DNA + S-adenosyl-L-homocysteine + H(+)</text>
        <dbReference type="Rhea" id="RHEA:13681"/>
        <dbReference type="Rhea" id="RHEA-COMP:11369"/>
        <dbReference type="Rhea" id="RHEA-COMP:11370"/>
        <dbReference type="ChEBI" id="CHEBI:15378"/>
        <dbReference type="ChEBI" id="CHEBI:57856"/>
        <dbReference type="ChEBI" id="CHEBI:59789"/>
        <dbReference type="ChEBI" id="CHEBI:85452"/>
        <dbReference type="ChEBI" id="CHEBI:85454"/>
        <dbReference type="EC" id="2.1.1.37"/>
    </reaction>
</comment>
<dbReference type="Gene3D" id="2.30.30.490">
    <property type="match status" value="2"/>
</dbReference>
<feature type="compositionally biased region" description="Polar residues" evidence="22">
    <location>
        <begin position="714"/>
        <end position="727"/>
    </location>
</feature>
<evidence type="ECO:0000256" key="6">
    <source>
        <dbReference type="ARBA" id="ARBA00022603"/>
    </source>
</evidence>
<dbReference type="UniPathway" id="UPA00049">
    <property type="reaction ID" value="UER00059"/>
</dbReference>
<evidence type="ECO:0000256" key="3">
    <source>
        <dbReference type="ARBA" id="ARBA00004974"/>
    </source>
</evidence>
<evidence type="ECO:0000256" key="18">
    <source>
        <dbReference type="PROSITE-ProRule" id="PRU01016"/>
    </source>
</evidence>
<keyword evidence="26" id="KW-1185">Reference proteome</keyword>
<keyword evidence="8 18" id="KW-0808">Transferase</keyword>
<dbReference type="PANTHER" id="PTHR18968">
    <property type="entry name" value="THIAMINE PYROPHOSPHATE ENZYMES"/>
    <property type="match status" value="1"/>
</dbReference>
<evidence type="ECO:0000256" key="2">
    <source>
        <dbReference type="ARBA" id="ARBA00004173"/>
    </source>
</evidence>
<keyword evidence="12 21" id="KW-0460">Magnesium</keyword>
<dbReference type="InterPro" id="IPR018117">
    <property type="entry name" value="C5_DNA_meth_AS"/>
</dbReference>
<evidence type="ECO:0000256" key="1">
    <source>
        <dbReference type="ARBA" id="ARBA00004123"/>
    </source>
</evidence>
<comment type="catalytic activity">
    <reaction evidence="21">
        <text>2 pyruvate + H(+) = (2S)-2-acetolactate + CO2</text>
        <dbReference type="Rhea" id="RHEA:25249"/>
        <dbReference type="ChEBI" id="CHEBI:15361"/>
        <dbReference type="ChEBI" id="CHEBI:15378"/>
        <dbReference type="ChEBI" id="CHEBI:16526"/>
        <dbReference type="ChEBI" id="CHEBI:58476"/>
        <dbReference type="EC" id="2.2.1.6"/>
    </reaction>
</comment>
<dbReference type="Pfam" id="PF12047">
    <property type="entry name" value="DNMT1-RFD"/>
    <property type="match status" value="1"/>
</dbReference>
<comment type="subcellular location">
    <subcellularLocation>
        <location evidence="2">Mitochondrion</location>
    </subcellularLocation>
    <subcellularLocation>
        <location evidence="1">Nucleus</location>
    </subcellularLocation>
</comment>
<dbReference type="InterPro" id="IPR039368">
    <property type="entry name" value="AHAS_TPP"/>
</dbReference>
<dbReference type="InterPro" id="IPR012001">
    <property type="entry name" value="Thiamin_PyroP_enz_TPP-bd_dom"/>
</dbReference>
<dbReference type="GO" id="GO:0003984">
    <property type="term" value="F:acetolactate synthase activity"/>
    <property type="evidence" value="ECO:0007669"/>
    <property type="project" value="UniProtKB-EC"/>
</dbReference>
<dbReference type="GO" id="GO:0000287">
    <property type="term" value="F:magnesium ion binding"/>
    <property type="evidence" value="ECO:0007669"/>
    <property type="project" value="UniProtKB-UniRule"/>
</dbReference>
<organism evidence="25 26">
    <name type="scientific">Grifola frondosa</name>
    <name type="common">Maitake</name>
    <name type="synonym">Polyporus frondosus</name>
    <dbReference type="NCBI Taxonomy" id="5627"/>
    <lineage>
        <taxon>Eukaryota</taxon>
        <taxon>Fungi</taxon>
        <taxon>Dikarya</taxon>
        <taxon>Basidiomycota</taxon>
        <taxon>Agaricomycotina</taxon>
        <taxon>Agaricomycetes</taxon>
        <taxon>Polyporales</taxon>
        <taxon>Grifolaceae</taxon>
        <taxon>Grifola</taxon>
    </lineage>
</organism>
<dbReference type="SMART" id="SM00439">
    <property type="entry name" value="BAH"/>
    <property type="match status" value="2"/>
</dbReference>
<dbReference type="GO" id="GO:0030976">
    <property type="term" value="F:thiamine pyrophosphate binding"/>
    <property type="evidence" value="ECO:0007669"/>
    <property type="project" value="UniProtKB-UniRule"/>
</dbReference>
<gene>
    <name evidence="25" type="primary">ILV2_1</name>
    <name evidence="25" type="ORF">A0H81_14319</name>
</gene>
<dbReference type="InterPro" id="IPR029063">
    <property type="entry name" value="SAM-dependent_MTases_sf"/>
</dbReference>
<dbReference type="InterPro" id="IPR016024">
    <property type="entry name" value="ARM-type_fold"/>
</dbReference>
<evidence type="ECO:0000256" key="11">
    <source>
        <dbReference type="ARBA" id="ARBA00022737"/>
    </source>
</evidence>
<evidence type="ECO:0000313" key="26">
    <source>
        <dbReference type="Proteomes" id="UP000092993"/>
    </source>
</evidence>
<evidence type="ECO:0000256" key="21">
    <source>
        <dbReference type="RuleBase" id="RU003591"/>
    </source>
</evidence>
<dbReference type="Gene3D" id="3.40.50.970">
    <property type="match status" value="2"/>
</dbReference>
<dbReference type="InterPro" id="IPR012846">
    <property type="entry name" value="Acetolactate_synth_lsu"/>
</dbReference>
<keyword evidence="15" id="KW-0496">Mitochondrion</keyword>
<name>A0A1C7LLW6_GRIFR</name>
<dbReference type="GO" id="GO:0003886">
    <property type="term" value="F:DNA (cytosine-5-)-methyltransferase activity"/>
    <property type="evidence" value="ECO:0007669"/>
    <property type="project" value="UniProtKB-EC"/>
</dbReference>
<keyword evidence="7 21" id="KW-0028">Amino-acid biosynthesis</keyword>
<dbReference type="OrthoDB" id="16262at2759"/>
<evidence type="ECO:0000256" key="10">
    <source>
        <dbReference type="ARBA" id="ARBA00022723"/>
    </source>
</evidence>
<dbReference type="Gene3D" id="1.25.10.10">
    <property type="entry name" value="Leucine-rich Repeat Variant"/>
    <property type="match status" value="3"/>
</dbReference>
<dbReference type="Pfam" id="PF00205">
    <property type="entry name" value="TPP_enzyme_M"/>
    <property type="match status" value="1"/>
</dbReference>
<evidence type="ECO:0000256" key="22">
    <source>
        <dbReference type="SAM" id="MobiDB-lite"/>
    </source>
</evidence>
<dbReference type="PROSITE" id="PS00095">
    <property type="entry name" value="C5_MTASE_2"/>
    <property type="match status" value="1"/>
</dbReference>
<keyword evidence="13 21" id="KW-0786">Thiamine pyrophosphate</keyword>
<dbReference type="InterPro" id="IPR031303">
    <property type="entry name" value="C5_meth_CS"/>
</dbReference>
<accession>A0A1C7LLW6</accession>
<keyword evidence="10 21" id="KW-0479">Metal-binding</keyword>
<proteinExistence type="inferred from homology"/>
<evidence type="ECO:0000256" key="13">
    <source>
        <dbReference type="ARBA" id="ARBA00023052"/>
    </source>
</evidence>
<comment type="cofactor">
    <cofactor evidence="21">
        <name>Mg(2+)</name>
        <dbReference type="ChEBI" id="CHEBI:18420"/>
    </cofactor>
    <text evidence="21">Binds 1 Mg(2+) ion per subunit.</text>
</comment>
<evidence type="ECO:0000256" key="9">
    <source>
        <dbReference type="ARBA" id="ARBA00022691"/>
    </source>
</evidence>
<keyword evidence="9 18" id="KW-0949">S-adenosyl-L-methionine</keyword>
<evidence type="ECO:0000259" key="23">
    <source>
        <dbReference type="PROSITE" id="PS50835"/>
    </source>
</evidence>
<comment type="pathway">
    <text evidence="3 21">Amino-acid biosynthesis; L-isoleucine biosynthesis; L-isoleucine from 2-oxobutanoate: step 1/4.</text>
</comment>
<dbReference type="CDD" id="cd07035">
    <property type="entry name" value="TPP_PYR_POX_like"/>
    <property type="match status" value="1"/>
</dbReference>
<dbReference type="FunFam" id="3.40.50.970:FF:000007">
    <property type="entry name" value="Acetolactate synthase"/>
    <property type="match status" value="1"/>
</dbReference>
<sequence>MPLPTPKIRVQAASKSPAITLVRPRSSVASASMLEAKSRTTSSRLPAATYEEQCPATPPMLGHIPEGPLDHSFIGMSGGQIFHEMMVRHGVKHIFGYPGGAILPVFDAIYNSPQFDFVLPRHEQGAGHMAEGYARVTGKPGVVIVTSGPGATNIITPMQDALSDGVPLVVFTGQVATSAIGSDAFQEADVVGISRACTKWNVMVKDIAELPRRINEAFKIATSGRPGPVLVDLPKDITAGILRTPLPYKATTPGTPLGLPSNPLQPAEQSIDTFLIKQAADLINQAQRPIIYAGHGVLSSPLGPQLLKQLSQDGNIPVTTTLQGLGSFDELDEKSLHMLGMHGAAYANLAMQQADVIIALGARFDDRVTGKVDTFAPAARAAAQQGRGGIIHFEIQPKNINKVVDASIPILGDVVANMAALVPLIRSSPRKQWFEDIRKWKAEFPFTYEKSKEGRLMKPQEVIEELDRQTAPRKEDVIVTTGVGQHQMWAAQHYRWRHPRSMITSGGLGVNDGLWSSFRYRCKSRRASQDRIDIDGDASFSMTAMELATASQYGIGVKVLVLNNEFQGMVLQWQDLFYDARYAHTRMVNPDFVALARAMRVHAIRCTSAADLPAKMKEFLEYDDSKPVLMECMVETNEHVFPMVPAGKALHEQLLHPSFRAALQARRLPLSQNSTPPHKKRKQDATSVSLEVNVDGETGPKLSAEPMKRATRDGSPQPNGSKLNAPSGSARIPTATVWVEVPMLPHIHVKEAPVIHYEFAEDEIKEDSDFQVIGETCPDDPDDDVPIRLLTDFSVYESDSLRLVPFERLLSVQFEAEQQLGYGASGIVKAWTDESDDDEGDDESSVGVDDLTAEEQRIRLTNIVDLNIHYVSNSWGQLILDPKIYLRTKFAWYIVDTPAESYLSLFTGFWIKHRLVHLIVIASLDNSDVTYEEFVESLKVTDASSDIVDAAIQFIGRELTEDDLNSDETRSYIIAALDELYDDSPKLRRLLPRVPLIRSIRGDTLTRPKAKKSKPFKTKVTQDVEKVVLQHQNKTVVTPALDDRHRRRLKKLEELESVRVDEPAHKTDPLLLEWDSSSLIAPIIMAQSSLMECVIRCVVGDAVIVEKGNDSNDVRERNAATQQAQCISNSLANTKWFCKICYMFEKEVSVKSQSGTEKIWKKFFHGQWLQHGSQMLLQETAHPKALYWLNECDDLPLACIFKRCNLRQWRPSDDEPTELVTEDKNDFFAGLTWDQDHSKFVEMSDSIISTALRHCQPWMQCTSCGLHAMAENQVTWSSVSNDGISKNGVVYHVHDFVYLRPHNFLGLYEIAQITQMKPDDGEVIHKIQLFKLDNRRLFQTHSFIDVDIEHLDGKVHVAYLTSPTECDEWVKQDDCYYVNSYAINPNVESLEALGHALRDSAMHHMSNPSNLWSGRSRASSQSVGPSAWLGALCRMGAGGLSTGLDMSRFVQTKWAVEFSPSAAMTYAANHPHVIVYNQCTNLLLQHAINTFEGKKPKPLKSLQADHEVVLPPMPKKGEVDFIYGGPPCQSFSMMNHHKKADDVRNTLVCNMLSYVEFYRPSYFLLENVTGLLLYPLVGHQSRDATVGSIKMGIVKFIVRALTCLGYQVHFRVLQAGQYGAPQSRRRVIFWGARRDVPLPDFPAPTHSFPKLMHSFNLPTGDILYPVSRTKTYGSQNKDDHHQCAPLPFITVHDAIGDLPPFDWINPHIEVRKTPADSKEVNARTADGILAFEARNSEISEFPGFTDPAEYAHPPLNRYQKWIRADAGEKVSYQYTRRFAPNVVERVVNIPLRTGAGHADLPAKLRVGRLLNPDNASRQAYRDVYGRIDGEGYFATAMTTVNPNAKGGRLIHPNQKRILTVRECARAQGFPDSYKFLSANTRPAGCVTDQHRQVGNAVPVPLALALGKELGKALVILWAERERKESRARMQSPEIAMDREIRMPHRIVVHSRHLVSRQDGFDTPYLTLIARAWRNLPVDTSADTDPLIIAIENMSQQVVEVQLTASVIAAVVNAQKPEETTLNTYLEVQAGLLQDSDAFSYILGHLSYRVNVCLRTRDRRFSTDGPTVPIGTKQKSCAQLIDTSTQHRVAPSSDSARRYYYGLARGTTVMTIKSVNLSTLKRVKNSVIGNPTAKAALAADEDFVATLVDCINDPLPSLEESQGSQDDIRIEAAHVIASLSYGSSDALRTLLRANAHQAFLYAISAFQPFESPAVKFAFARALRALAAAIAEVVGPSQWGLRTPSDIRNEAKVALEYFFQLEVLDIYLPLLVDPSSQTSASIAQLLGSAMRSQPHRAAVSEWLPQAERIKEVKGKRGWEKPDVASSPSRRGGWVARSLTTLLHQKDVKLQEAALSALAALAKENSSVAIRLAKAPPDRDAPLSRVLALCQSRVTDLQLAATLCATNIIRATSPGFLDLSVATSVIHVLNRLIGSASETTQTRMRACFILYNLITDDKPLCQLAFDRGSLTKLACLVKSITPSEKTVEWEEDEPESISCLREAALTAIAAIALFENDIRCEVTDSLRLIPAIQTSLSHQHVGVRYAACQCVRALSRAVAVLRTNIVDTGLGLAVYQLFLKQDEDRRVTYAASAVVCNLVNDCSPLQATLLEKGVLERLVQLIGSGDSGLKLNALWAIKNLLYKSNVEVKRKVMNAIGWHELGSLLTDADLGVQEQAYHVVRHIADGADDVDMLFQELGSDVLLGFLAVAMESENEDVLHQAVCVLANLANSPPHQSSILSHSRILRSLRLCLVDAKVDVRRPAVSCVLELVRKNPGSYKQLHEAGIDSTLRHMCEYNGGASLSLSPTRRPSGGLQMGVEDDQEVKEKAREALRWLERNSAEMDI</sequence>
<dbReference type="GO" id="GO:0050660">
    <property type="term" value="F:flavin adenine dinucleotide binding"/>
    <property type="evidence" value="ECO:0007669"/>
    <property type="project" value="InterPro"/>
</dbReference>
<dbReference type="SUPFAM" id="SSF52467">
    <property type="entry name" value="DHS-like NAD/FAD-binding domain"/>
    <property type="match status" value="1"/>
</dbReference>
<dbReference type="CDD" id="cd02015">
    <property type="entry name" value="TPP_AHAS"/>
    <property type="match status" value="1"/>
</dbReference>
<dbReference type="PROSITE" id="PS51679">
    <property type="entry name" value="SAM_MT_C5"/>
    <property type="match status" value="1"/>
</dbReference>
<keyword evidence="11" id="KW-0677">Repeat</keyword>
<evidence type="ECO:0000256" key="20">
    <source>
        <dbReference type="RuleBase" id="RU000417"/>
    </source>
</evidence>
<dbReference type="PROSITE" id="PS00094">
    <property type="entry name" value="C5_MTASE_1"/>
    <property type="match status" value="1"/>
</dbReference>
<evidence type="ECO:0000256" key="14">
    <source>
        <dbReference type="ARBA" id="ARBA00023125"/>
    </source>
</evidence>
<comment type="similarity">
    <text evidence="5 21">Belongs to the TPP enzyme family.</text>
</comment>
<dbReference type="UniPathway" id="UPA00047">
    <property type="reaction ID" value="UER00055"/>
</dbReference>
<dbReference type="InterPro" id="IPR043151">
    <property type="entry name" value="BAH_sf"/>
</dbReference>
<dbReference type="GO" id="GO:0032259">
    <property type="term" value="P:methylation"/>
    <property type="evidence" value="ECO:0007669"/>
    <property type="project" value="UniProtKB-KW"/>
</dbReference>
<dbReference type="InterPro" id="IPR029035">
    <property type="entry name" value="DHS-like_NAD/FAD-binding_dom"/>
</dbReference>
<dbReference type="GO" id="GO:0005739">
    <property type="term" value="C:mitochondrion"/>
    <property type="evidence" value="ECO:0007669"/>
    <property type="project" value="UniProtKB-SubCell"/>
</dbReference>
<dbReference type="GO" id="GO:0009099">
    <property type="term" value="P:L-valine biosynthetic process"/>
    <property type="evidence" value="ECO:0007669"/>
    <property type="project" value="UniProtKB-UniPathway"/>
</dbReference>
<dbReference type="GO" id="GO:0003677">
    <property type="term" value="F:DNA binding"/>
    <property type="evidence" value="ECO:0007669"/>
    <property type="project" value="UniProtKB-KW"/>
</dbReference>
<dbReference type="EMBL" id="LUGG01000041">
    <property type="protein sequence ID" value="OBZ65761.1"/>
    <property type="molecule type" value="Genomic_DNA"/>
</dbReference>
<dbReference type="InterPro" id="IPR045229">
    <property type="entry name" value="TPP_enz"/>
</dbReference>
<dbReference type="SUPFAM" id="SSF48371">
    <property type="entry name" value="ARM repeat"/>
    <property type="match status" value="2"/>
</dbReference>
<dbReference type="InterPro" id="IPR011989">
    <property type="entry name" value="ARM-like"/>
</dbReference>
<feature type="region of interest" description="Disordered" evidence="22">
    <location>
        <begin position="668"/>
        <end position="729"/>
    </location>
</feature>
<dbReference type="Pfam" id="PF02776">
    <property type="entry name" value="TPP_enzyme_N"/>
    <property type="match status" value="1"/>
</dbReference>
<dbReference type="GO" id="GO:0009097">
    <property type="term" value="P:isoleucine biosynthetic process"/>
    <property type="evidence" value="ECO:0007669"/>
    <property type="project" value="UniProtKB-UniPathway"/>
</dbReference>
<keyword evidence="6 18" id="KW-0489">Methyltransferase</keyword>
<dbReference type="PRINTS" id="PR00105">
    <property type="entry name" value="C5METTRFRASE"/>
</dbReference>
<evidence type="ECO:0000256" key="17">
    <source>
        <dbReference type="ARBA" id="ARBA00023304"/>
    </source>
</evidence>
<dbReference type="EC" id="2.1.1.37" evidence="20"/>
<dbReference type="Gene3D" id="3.40.50.150">
    <property type="entry name" value="Vaccinia Virus protein VP39"/>
    <property type="match status" value="1"/>
</dbReference>
<evidence type="ECO:0000256" key="19">
    <source>
        <dbReference type="RuleBase" id="RU000416"/>
    </source>
</evidence>
<keyword evidence="14" id="KW-0238">DNA-binding</keyword>
<dbReference type="FunFam" id="3.40.50.1220:FF:000008">
    <property type="entry name" value="Acetolactate synthase"/>
    <property type="match status" value="1"/>
</dbReference>
<dbReference type="Gene3D" id="3.90.120.10">
    <property type="entry name" value="DNA Methylase, subunit A, domain 2"/>
    <property type="match status" value="2"/>
</dbReference>
<evidence type="ECO:0000259" key="24">
    <source>
        <dbReference type="PROSITE" id="PS51038"/>
    </source>
</evidence>
<evidence type="ECO:0000256" key="4">
    <source>
        <dbReference type="ARBA" id="ARBA00005025"/>
    </source>
</evidence>
<dbReference type="InterPro" id="IPR000225">
    <property type="entry name" value="Armadillo"/>
</dbReference>
<dbReference type="PROSITE" id="PS51038">
    <property type="entry name" value="BAH"/>
    <property type="match status" value="1"/>
</dbReference>
<dbReference type="Gene3D" id="3.40.50.1220">
    <property type="entry name" value="TPP-binding domain"/>
    <property type="match status" value="1"/>
</dbReference>
<dbReference type="PROSITE" id="PS50835">
    <property type="entry name" value="IG_LIKE"/>
    <property type="match status" value="1"/>
</dbReference>
<evidence type="ECO:0000256" key="5">
    <source>
        <dbReference type="ARBA" id="ARBA00007812"/>
    </source>
</evidence>
<keyword evidence="16" id="KW-0539">Nucleus</keyword>
<comment type="pathway">
    <text evidence="4 21">Amino-acid biosynthesis; L-valine biosynthesis; L-valine from pyruvate: step 1/4.</text>
</comment>
<reference evidence="25 26" key="1">
    <citation type="submission" date="2016-03" db="EMBL/GenBank/DDBJ databases">
        <title>Whole genome sequencing of Grifola frondosa 9006-11.</title>
        <authorList>
            <person name="Min B."/>
            <person name="Park H."/>
            <person name="Kim J.-G."/>
            <person name="Cho H."/>
            <person name="Oh Y.-L."/>
            <person name="Kong W.-S."/>
            <person name="Choi I.-G."/>
        </authorList>
    </citation>
    <scope>NUCLEOTIDE SEQUENCE [LARGE SCALE GENOMIC DNA]</scope>
    <source>
        <strain evidence="25 26">9006-11</strain>
    </source>
</reference>
<comment type="similarity">
    <text evidence="18 19">Belongs to the class I-like SAM-binding methyltransferase superfamily. C5-methyltransferase family.</text>
</comment>
<dbReference type="SUPFAM" id="SSF53335">
    <property type="entry name" value="S-adenosyl-L-methionine-dependent methyltransferases"/>
    <property type="match status" value="1"/>
</dbReference>
<dbReference type="Pfam" id="PF00145">
    <property type="entry name" value="DNA_methylase"/>
    <property type="match status" value="1"/>
</dbReference>
<evidence type="ECO:0000256" key="15">
    <source>
        <dbReference type="ARBA" id="ARBA00023128"/>
    </source>
</evidence>
<dbReference type="EC" id="2.2.1.6" evidence="21"/>
<dbReference type="InterPro" id="IPR001525">
    <property type="entry name" value="C5_MeTfrase"/>
</dbReference>
<comment type="cofactor">
    <cofactor evidence="21">
        <name>thiamine diphosphate</name>
        <dbReference type="ChEBI" id="CHEBI:58937"/>
    </cofactor>
    <text evidence="21">Binds 1 thiamine pyrophosphate per subunit.</text>
</comment>
<dbReference type="NCBIfam" id="TIGR00118">
    <property type="entry name" value="acolac_lg"/>
    <property type="match status" value="1"/>
</dbReference>
<keyword evidence="17 21" id="KW-0100">Branched-chain amino acid biosynthesis</keyword>
<dbReference type="NCBIfam" id="TIGR00675">
    <property type="entry name" value="dcm"/>
    <property type="match status" value="1"/>
</dbReference>
<dbReference type="GO" id="GO:0005948">
    <property type="term" value="C:acetolactate synthase complex"/>
    <property type="evidence" value="ECO:0007669"/>
    <property type="project" value="TreeGrafter"/>
</dbReference>
<evidence type="ECO:0000256" key="8">
    <source>
        <dbReference type="ARBA" id="ARBA00022679"/>
    </source>
</evidence>
<dbReference type="InterPro" id="IPR022702">
    <property type="entry name" value="Cytosine_MeTrfase1_RFD"/>
</dbReference>
<dbReference type="Proteomes" id="UP000092993">
    <property type="component" value="Unassembled WGS sequence"/>
</dbReference>
<dbReference type="InterPro" id="IPR007110">
    <property type="entry name" value="Ig-like_dom"/>
</dbReference>